<dbReference type="EMBL" id="ML986662">
    <property type="protein sequence ID" value="KAF2261195.1"/>
    <property type="molecule type" value="Genomic_DNA"/>
</dbReference>
<dbReference type="Pfam" id="PF05433">
    <property type="entry name" value="Rick_17kDa_Anti"/>
    <property type="match status" value="1"/>
</dbReference>
<comment type="caution">
    <text evidence="5">The sequence shown here is derived from an EMBL/GenBank/DDBJ whole genome shotgun (WGS) entry which is preliminary data.</text>
</comment>
<evidence type="ECO:0000256" key="2">
    <source>
        <dbReference type="ARBA" id="ARBA00023136"/>
    </source>
</evidence>
<dbReference type="PANTHER" id="PTHR35603:SF2">
    <property type="entry name" value="OUTER MEMBRANE LIPOPROTEIN"/>
    <property type="match status" value="1"/>
</dbReference>
<dbReference type="Proteomes" id="UP000800093">
    <property type="component" value="Unassembled WGS sequence"/>
</dbReference>
<protein>
    <recommendedName>
        <fullName evidence="4">Glycine zipper 2TM domain-containing protein</fullName>
    </recommendedName>
</protein>
<comment type="subcellular location">
    <subcellularLocation>
        <location evidence="1">Membrane</location>
    </subcellularLocation>
</comment>
<reference evidence="6" key="1">
    <citation type="journal article" date="2020" name="Stud. Mycol.">
        <title>101 Dothideomycetes genomes: A test case for predicting lifestyles and emergence of pathogens.</title>
        <authorList>
            <person name="Haridas S."/>
            <person name="Albert R."/>
            <person name="Binder M."/>
            <person name="Bloem J."/>
            <person name="LaButti K."/>
            <person name="Salamov A."/>
            <person name="Andreopoulos B."/>
            <person name="Baker S."/>
            <person name="Barry K."/>
            <person name="Bills G."/>
            <person name="Bluhm B."/>
            <person name="Cannon C."/>
            <person name="Castanera R."/>
            <person name="Culley D."/>
            <person name="Daum C."/>
            <person name="Ezra D."/>
            <person name="Gonzalez J."/>
            <person name="Henrissat B."/>
            <person name="Kuo A."/>
            <person name="Liang C."/>
            <person name="Lipzen A."/>
            <person name="Lutzoni F."/>
            <person name="Magnuson J."/>
            <person name="Mondo S."/>
            <person name="Nolan M."/>
            <person name="Ohm R."/>
            <person name="Pangilinan J."/>
            <person name="Park H.-J."/>
            <person name="Ramirez L."/>
            <person name="Alfaro M."/>
            <person name="Sun H."/>
            <person name="Tritt A."/>
            <person name="Yoshinaga Y."/>
            <person name="Zwiers L.-H."/>
            <person name="Turgeon B."/>
            <person name="Goodwin S."/>
            <person name="Spatafora J."/>
            <person name="Crous P."/>
            <person name="Grigoriev I."/>
        </authorList>
    </citation>
    <scope>NUCLEOTIDE SEQUENCE [LARGE SCALE GENOMIC DNA]</scope>
    <source>
        <strain evidence="6">CBS 304.66</strain>
    </source>
</reference>
<dbReference type="AlphaFoldDB" id="A0A9P4MXC6"/>
<organism evidence="5 6">
    <name type="scientific">Lojkania enalia</name>
    <dbReference type="NCBI Taxonomy" id="147567"/>
    <lineage>
        <taxon>Eukaryota</taxon>
        <taxon>Fungi</taxon>
        <taxon>Dikarya</taxon>
        <taxon>Ascomycota</taxon>
        <taxon>Pezizomycotina</taxon>
        <taxon>Dothideomycetes</taxon>
        <taxon>Pleosporomycetidae</taxon>
        <taxon>Pleosporales</taxon>
        <taxon>Pleosporales incertae sedis</taxon>
        <taxon>Lojkania</taxon>
    </lineage>
</organism>
<gene>
    <name evidence="5" type="ORF">CC78DRAFT_583919</name>
</gene>
<accession>A0A9P4MXC6</accession>
<evidence type="ECO:0000313" key="5">
    <source>
        <dbReference type="EMBL" id="KAF2261195.1"/>
    </source>
</evidence>
<proteinExistence type="predicted"/>
<evidence type="ECO:0000256" key="3">
    <source>
        <dbReference type="SAM" id="MobiDB-lite"/>
    </source>
</evidence>
<sequence length="258" mass="29906">MGDNYQDLVELGFTGIDHFANKYHDKVYGSLPAWHLPNRHKHDRQHPPPHNHHHHRDRSRSHSVPPAADENFAPRDREREWRDGRDRDEPDGEVVGQGRAPYRHPGGYLGGYQVTARAPSPPFDYAPRPRNVPYGYGDRGELDDRGRPYPIRRRSLSYSPPRREKSLPPRKRSSSPNHNRMFATVVGALAGGVAGNAVKKGNTWTTVGGAVVGGIAAREAEKVYDRHKHREEYERAEREQWRGERRREREREREMEWR</sequence>
<feature type="compositionally biased region" description="Basic residues" evidence="3">
    <location>
        <begin position="37"/>
        <end position="61"/>
    </location>
</feature>
<dbReference type="OrthoDB" id="3801381at2759"/>
<feature type="domain" description="Glycine zipper 2TM" evidence="4">
    <location>
        <begin position="183"/>
        <end position="220"/>
    </location>
</feature>
<dbReference type="InterPro" id="IPR008816">
    <property type="entry name" value="Gly_zipper_2TM_dom"/>
</dbReference>
<name>A0A9P4MXC6_9PLEO</name>
<feature type="region of interest" description="Disordered" evidence="3">
    <location>
        <begin position="224"/>
        <end position="258"/>
    </location>
</feature>
<keyword evidence="6" id="KW-1185">Reference proteome</keyword>
<dbReference type="GO" id="GO:0019867">
    <property type="term" value="C:outer membrane"/>
    <property type="evidence" value="ECO:0007669"/>
    <property type="project" value="InterPro"/>
</dbReference>
<evidence type="ECO:0000256" key="1">
    <source>
        <dbReference type="ARBA" id="ARBA00004370"/>
    </source>
</evidence>
<evidence type="ECO:0000313" key="6">
    <source>
        <dbReference type="Proteomes" id="UP000800093"/>
    </source>
</evidence>
<dbReference type="PANTHER" id="PTHR35603">
    <property type="match status" value="1"/>
</dbReference>
<keyword evidence="2" id="KW-0472">Membrane</keyword>
<dbReference type="InterPro" id="IPR051407">
    <property type="entry name" value="Bact_OM_lipoprot/Surf_antigen"/>
</dbReference>
<feature type="compositionally biased region" description="Basic and acidic residues" evidence="3">
    <location>
        <begin position="72"/>
        <end position="88"/>
    </location>
</feature>
<feature type="region of interest" description="Disordered" evidence="3">
    <location>
        <begin position="36"/>
        <end position="179"/>
    </location>
</feature>
<feature type="compositionally biased region" description="Basic and acidic residues" evidence="3">
    <location>
        <begin position="138"/>
        <end position="147"/>
    </location>
</feature>
<evidence type="ECO:0000259" key="4">
    <source>
        <dbReference type="Pfam" id="PF05433"/>
    </source>
</evidence>